<dbReference type="EMBL" id="NEDP02076559">
    <property type="protein sequence ID" value="OWF36589.1"/>
    <property type="molecule type" value="Genomic_DNA"/>
</dbReference>
<feature type="binding site" evidence="11">
    <location>
        <begin position="147"/>
        <end position="149"/>
    </location>
    <ligand>
        <name>a peptide</name>
        <dbReference type="ChEBI" id="CHEBI:60466"/>
    </ligand>
</feature>
<dbReference type="GO" id="GO:0004463">
    <property type="term" value="F:leukotriene-A4 hydrolase activity"/>
    <property type="evidence" value="ECO:0007669"/>
    <property type="project" value="UniProtKB-EC"/>
</dbReference>
<dbReference type="GO" id="GO:0043171">
    <property type="term" value="P:peptide catabolic process"/>
    <property type="evidence" value="ECO:0007669"/>
    <property type="project" value="TreeGrafter"/>
</dbReference>
<dbReference type="SUPFAM" id="SSF55486">
    <property type="entry name" value="Metalloproteases ('zincins'), catalytic domain"/>
    <property type="match status" value="1"/>
</dbReference>
<keyword evidence="4 13" id="KW-0963">Cytoplasm</keyword>
<feature type="active site" description="Proton acceptor" evidence="10">
    <location>
        <position position="309"/>
    </location>
</feature>
<dbReference type="Pfam" id="PF17900">
    <property type="entry name" value="Peptidase_M1_N"/>
    <property type="match status" value="1"/>
</dbReference>
<comment type="catalytic activity">
    <reaction evidence="13">
        <text>leukotriene A4 + H2O = leukotriene B4</text>
        <dbReference type="Rhea" id="RHEA:22324"/>
        <dbReference type="ChEBI" id="CHEBI:15377"/>
        <dbReference type="ChEBI" id="CHEBI:57461"/>
        <dbReference type="ChEBI" id="CHEBI:57463"/>
        <dbReference type="EC" id="3.3.2.6"/>
    </reaction>
</comment>
<dbReference type="Gene3D" id="3.30.2010.30">
    <property type="match status" value="1"/>
</dbReference>
<dbReference type="GO" id="GO:0006508">
    <property type="term" value="P:proteolysis"/>
    <property type="evidence" value="ECO:0007669"/>
    <property type="project" value="UniProtKB-KW"/>
</dbReference>
<evidence type="ECO:0000256" key="9">
    <source>
        <dbReference type="ARBA" id="ARBA00023049"/>
    </source>
</evidence>
<name>A0A210PJC8_MIZYE</name>
<dbReference type="Pfam" id="PF09127">
    <property type="entry name" value="Leuk-A4-hydro_C"/>
    <property type="match status" value="1"/>
</dbReference>
<dbReference type="InterPro" id="IPR042097">
    <property type="entry name" value="Aminopeptidase_N-like_N_sf"/>
</dbReference>
<dbReference type="OrthoDB" id="79562at2759"/>
<reference evidence="16 17" key="1">
    <citation type="journal article" date="2017" name="Nat. Ecol. Evol.">
        <title>Scallop genome provides insights into evolution of bilaterian karyotype and development.</title>
        <authorList>
            <person name="Wang S."/>
            <person name="Zhang J."/>
            <person name="Jiao W."/>
            <person name="Li J."/>
            <person name="Xun X."/>
            <person name="Sun Y."/>
            <person name="Guo X."/>
            <person name="Huan P."/>
            <person name="Dong B."/>
            <person name="Zhang L."/>
            <person name="Hu X."/>
            <person name="Sun X."/>
            <person name="Wang J."/>
            <person name="Zhao C."/>
            <person name="Wang Y."/>
            <person name="Wang D."/>
            <person name="Huang X."/>
            <person name="Wang R."/>
            <person name="Lv J."/>
            <person name="Li Y."/>
            <person name="Zhang Z."/>
            <person name="Liu B."/>
            <person name="Lu W."/>
            <person name="Hui Y."/>
            <person name="Liang J."/>
            <person name="Zhou Z."/>
            <person name="Hou R."/>
            <person name="Li X."/>
            <person name="Liu Y."/>
            <person name="Li H."/>
            <person name="Ning X."/>
            <person name="Lin Y."/>
            <person name="Zhao L."/>
            <person name="Xing Q."/>
            <person name="Dou J."/>
            <person name="Li Y."/>
            <person name="Mao J."/>
            <person name="Guo H."/>
            <person name="Dou H."/>
            <person name="Li T."/>
            <person name="Mu C."/>
            <person name="Jiang W."/>
            <person name="Fu Q."/>
            <person name="Fu X."/>
            <person name="Miao Y."/>
            <person name="Liu J."/>
            <person name="Yu Q."/>
            <person name="Li R."/>
            <person name="Liao H."/>
            <person name="Li X."/>
            <person name="Kong Y."/>
            <person name="Jiang Z."/>
            <person name="Chourrout D."/>
            <person name="Li R."/>
            <person name="Bao Z."/>
        </authorList>
    </citation>
    <scope>NUCLEOTIDE SEQUENCE [LARGE SCALE GENOMIC DNA]</scope>
    <source>
        <strain evidence="16 17">PY_sf001</strain>
    </source>
</reference>
<dbReference type="PRINTS" id="PR00756">
    <property type="entry name" value="ALADIPTASE"/>
</dbReference>
<keyword evidence="6 12" id="KW-0479">Metal-binding</keyword>
<dbReference type="Gene3D" id="1.25.40.320">
    <property type="entry name" value="Peptidase M1, leukotriene A4 hydrolase/aminopeptidase C-terminal domain"/>
    <property type="match status" value="1"/>
</dbReference>
<dbReference type="PANTHER" id="PTHR45726">
    <property type="entry name" value="LEUKOTRIENE A-4 HYDROLASE"/>
    <property type="match status" value="1"/>
</dbReference>
<sequence>MASQTEKCDSSGTGLSPTDPCSYSRPEECIVTQIDLDLDIDFATKTLRGQAHLTLQKKKEGIDHVVVDTREVTIKKVTDQANGQELTFTLGEHDPSFGSKLEIKLPNSAGNSCVVSIEYETSPQCSALQWLRKEQTAGKRQPYLFSQCQAIHCRSMIPCQDTPAVKCPYSAKVSAPREVTVLMSALRGGSNPHASDSAKLVHIFEQKVPIASYLIAIVAGDIESRHLGPRSKVWSEREMVEEAEYEFGETEHMLQTAEDLMGPYVWGQYDLLVLPPSFPYGGMENPCLTFVTPTLLAGDRSLANVIAHEIAHSWTGNLVTNSTFEHFWLNEGHTVFVERKIAGCLHGGEPMRHFLGIGGWKTLQYGVVDVLKNGPYTKLVPDLRGVDPDDAFSVVPYEKGFALLFYLETLVGGPAVFEPFLRAYIEQFQGDSIVTDQWKEFLFSFFKDKVDVFKDVEWDKWFFGQGMPPIKPKYDDSLAVPCADLSQRWVKAVKEEFSLFKAEDLASLSTAQKREFFSLLLIEAPFSPEKIQAMEASYSLNSVKNSEIRFSWLRLCIRAKYEDCIPRAIAFVNEQGRMKFVRPIYRDLYDWDKSKQAAIDNFLSHRTEMHNTTAKLVAKELGLGP</sequence>
<evidence type="ECO:0000256" key="5">
    <source>
        <dbReference type="ARBA" id="ARBA00022670"/>
    </source>
</evidence>
<dbReference type="CDD" id="cd09599">
    <property type="entry name" value="M1_LTA4H"/>
    <property type="match status" value="1"/>
</dbReference>
<feature type="binding site" evidence="11">
    <location>
        <begin position="279"/>
        <end position="284"/>
    </location>
    <ligand>
        <name>a peptide</name>
        <dbReference type="ChEBI" id="CHEBI:60466"/>
    </ligand>
</feature>
<dbReference type="SMART" id="SM01263">
    <property type="entry name" value="Leuk-A4-hydro_C"/>
    <property type="match status" value="1"/>
</dbReference>
<dbReference type="InterPro" id="IPR014782">
    <property type="entry name" value="Peptidase_M1_dom"/>
</dbReference>
<feature type="compositionally biased region" description="Polar residues" evidence="14">
    <location>
        <begin position="1"/>
        <end position="21"/>
    </location>
</feature>
<feature type="active site" description="Proton donor" evidence="10">
    <location>
        <position position="397"/>
    </location>
</feature>
<organism evidence="16 17">
    <name type="scientific">Mizuhopecten yessoensis</name>
    <name type="common">Japanese scallop</name>
    <name type="synonym">Patinopecten yessoensis</name>
    <dbReference type="NCBI Taxonomy" id="6573"/>
    <lineage>
        <taxon>Eukaryota</taxon>
        <taxon>Metazoa</taxon>
        <taxon>Spiralia</taxon>
        <taxon>Lophotrochozoa</taxon>
        <taxon>Mollusca</taxon>
        <taxon>Bivalvia</taxon>
        <taxon>Autobranchia</taxon>
        <taxon>Pteriomorphia</taxon>
        <taxon>Pectinida</taxon>
        <taxon>Pectinoidea</taxon>
        <taxon>Pectinidae</taxon>
        <taxon>Mizuhopecten</taxon>
    </lineage>
</organism>
<evidence type="ECO:0000256" key="13">
    <source>
        <dbReference type="RuleBase" id="RU361141"/>
    </source>
</evidence>
<evidence type="ECO:0000313" key="17">
    <source>
        <dbReference type="Proteomes" id="UP000242188"/>
    </source>
</evidence>
<dbReference type="InterPro" id="IPR049980">
    <property type="entry name" value="LTA4H_cat"/>
</dbReference>
<comment type="cofactor">
    <cofactor evidence="12 13">
        <name>Zn(2+)</name>
        <dbReference type="ChEBI" id="CHEBI:29105"/>
    </cofactor>
    <text evidence="12 13">Binds 1 zinc ion per subunit.</text>
</comment>
<dbReference type="InterPro" id="IPR001930">
    <property type="entry name" value="Peptidase_M1"/>
</dbReference>
<dbReference type="FunFam" id="1.10.390.10:FF:000003">
    <property type="entry name" value="Leukotriene A(4) hydrolase"/>
    <property type="match status" value="1"/>
</dbReference>
<dbReference type="InterPro" id="IPR045357">
    <property type="entry name" value="Aminopeptidase_N-like_N"/>
</dbReference>
<dbReference type="GO" id="GO:0008270">
    <property type="term" value="F:zinc ion binding"/>
    <property type="evidence" value="ECO:0007669"/>
    <property type="project" value="InterPro"/>
</dbReference>
<dbReference type="InterPro" id="IPR034015">
    <property type="entry name" value="M1_LTA4H"/>
</dbReference>
<evidence type="ECO:0000256" key="1">
    <source>
        <dbReference type="ARBA" id="ARBA00004496"/>
    </source>
</evidence>
<dbReference type="InterPro" id="IPR012777">
    <property type="entry name" value="LTA4H"/>
</dbReference>
<dbReference type="InterPro" id="IPR027268">
    <property type="entry name" value="Peptidase_M4/M1_CTD_sf"/>
</dbReference>
<dbReference type="GO" id="GO:0005829">
    <property type="term" value="C:cytosol"/>
    <property type="evidence" value="ECO:0007669"/>
    <property type="project" value="TreeGrafter"/>
</dbReference>
<dbReference type="GO" id="GO:0019370">
    <property type="term" value="P:leukotriene biosynthetic process"/>
    <property type="evidence" value="ECO:0007669"/>
    <property type="project" value="UniProtKB-KW"/>
</dbReference>
<protein>
    <recommendedName>
        <fullName evidence="13">Leukotriene A(4) hydrolase</fullName>
        <shortName evidence="13">LTA-4 hydrolase</shortName>
        <ecNumber evidence="13">3.3.2.6</ecNumber>
    </recommendedName>
</protein>
<dbReference type="EC" id="3.3.2.6" evidence="13"/>
<evidence type="ECO:0000256" key="2">
    <source>
        <dbReference type="ARBA" id="ARBA00004716"/>
    </source>
</evidence>
<dbReference type="GO" id="GO:0004301">
    <property type="term" value="F:epoxide hydrolase activity"/>
    <property type="evidence" value="ECO:0007669"/>
    <property type="project" value="TreeGrafter"/>
</dbReference>
<comment type="subcellular location">
    <subcellularLocation>
        <location evidence="1 13">Cytoplasm</location>
    </subcellularLocation>
</comment>
<dbReference type="NCBIfam" id="TIGR02411">
    <property type="entry name" value="leuko_A4_hydro"/>
    <property type="match status" value="1"/>
</dbReference>
<feature type="binding site" evidence="12">
    <location>
        <position position="308"/>
    </location>
    <ligand>
        <name>Zn(2+)</name>
        <dbReference type="ChEBI" id="CHEBI:29105"/>
        <note>catalytic</note>
    </ligand>
</feature>
<dbReference type="SUPFAM" id="SSF48371">
    <property type="entry name" value="ARM repeat"/>
    <property type="match status" value="1"/>
</dbReference>
<dbReference type="GO" id="GO:0070006">
    <property type="term" value="F:metalloaminopeptidase activity"/>
    <property type="evidence" value="ECO:0007669"/>
    <property type="project" value="UniProtKB-ARBA"/>
</dbReference>
<evidence type="ECO:0000256" key="10">
    <source>
        <dbReference type="PIRSR" id="PIRSR612777-1"/>
    </source>
</evidence>
<evidence type="ECO:0000259" key="15">
    <source>
        <dbReference type="SMART" id="SM01263"/>
    </source>
</evidence>
<evidence type="ECO:0000256" key="6">
    <source>
        <dbReference type="ARBA" id="ARBA00022723"/>
    </source>
</evidence>
<dbReference type="Pfam" id="PF01433">
    <property type="entry name" value="Peptidase_M1"/>
    <property type="match status" value="1"/>
</dbReference>
<dbReference type="InterPro" id="IPR016024">
    <property type="entry name" value="ARM-type_fold"/>
</dbReference>
<dbReference type="AlphaFoldDB" id="A0A210PJC8"/>
<evidence type="ECO:0000256" key="14">
    <source>
        <dbReference type="SAM" id="MobiDB-lite"/>
    </source>
</evidence>
<keyword evidence="7 13" id="KW-0378">Hydrolase</keyword>
<evidence type="ECO:0000256" key="8">
    <source>
        <dbReference type="ARBA" id="ARBA00022833"/>
    </source>
</evidence>
<dbReference type="Gene3D" id="1.10.390.10">
    <property type="entry name" value="Neutral Protease Domain 2"/>
    <property type="match status" value="1"/>
</dbReference>
<dbReference type="Gene3D" id="2.60.40.1730">
    <property type="entry name" value="tricorn interacting facor f3 domain"/>
    <property type="match status" value="1"/>
</dbReference>
<comment type="caution">
    <text evidence="16">The sequence shown here is derived from an EMBL/GenBank/DDBJ whole genome shotgun (WGS) entry which is preliminary data.</text>
</comment>
<dbReference type="InterPro" id="IPR015211">
    <property type="entry name" value="Peptidase_M1_C"/>
</dbReference>
<feature type="region of interest" description="Disordered" evidence="14">
    <location>
        <begin position="1"/>
        <end position="23"/>
    </location>
</feature>
<keyword evidence="8 12" id="KW-0862">Zinc</keyword>
<dbReference type="UniPathway" id="UPA00878"/>
<proteinExistence type="inferred from homology"/>
<keyword evidence="17" id="KW-1185">Reference proteome</keyword>
<gene>
    <name evidence="16" type="ORF">KP79_PYT03089</name>
</gene>
<feature type="binding site" evidence="12">
    <location>
        <position position="331"/>
    </location>
    <ligand>
        <name>Zn(2+)</name>
        <dbReference type="ChEBI" id="CHEBI:29105"/>
        <note>catalytic</note>
    </ligand>
</feature>
<evidence type="ECO:0000256" key="7">
    <source>
        <dbReference type="ARBA" id="ARBA00022801"/>
    </source>
</evidence>
<evidence type="ECO:0000256" key="12">
    <source>
        <dbReference type="PIRSR" id="PIRSR612777-3"/>
    </source>
</evidence>
<comment type="similarity">
    <text evidence="3 13">Belongs to the peptidase M1 family.</text>
</comment>
<keyword evidence="13" id="KW-0434">Leukotriene biosynthesis</keyword>
<dbReference type="FunFam" id="1.25.40.320:FF:000001">
    <property type="entry name" value="Leukotriene A(4) hydrolase"/>
    <property type="match status" value="1"/>
</dbReference>
<dbReference type="PANTHER" id="PTHR45726:SF3">
    <property type="entry name" value="LEUKOTRIENE A-4 HYDROLASE"/>
    <property type="match status" value="1"/>
</dbReference>
<dbReference type="STRING" id="6573.A0A210PJC8"/>
<feature type="binding site" evidence="11">
    <location>
        <begin position="577"/>
        <end position="579"/>
    </location>
    <ligand>
        <name>a peptide</name>
        <dbReference type="ChEBI" id="CHEBI:60466"/>
    </ligand>
</feature>
<evidence type="ECO:0000256" key="4">
    <source>
        <dbReference type="ARBA" id="ARBA00022490"/>
    </source>
</evidence>
<keyword evidence="9 13" id="KW-0482">Metalloprotease</keyword>
<comment type="pathway">
    <text evidence="2 13">Lipid metabolism; leukotriene B4 biosynthesis.</text>
</comment>
<dbReference type="Proteomes" id="UP000242188">
    <property type="component" value="Unassembled WGS sequence"/>
</dbReference>
<feature type="domain" description="Peptidase M1 leukotriene A4 hydrolase/aminopeptidase C-terminal" evidence="15">
    <location>
        <begin position="477"/>
        <end position="621"/>
    </location>
</feature>
<feature type="binding site" evidence="12">
    <location>
        <position position="312"/>
    </location>
    <ligand>
        <name>Zn(2+)</name>
        <dbReference type="ChEBI" id="CHEBI:29105"/>
        <note>catalytic</note>
    </ligand>
</feature>
<evidence type="ECO:0000256" key="3">
    <source>
        <dbReference type="ARBA" id="ARBA00010136"/>
    </source>
</evidence>
<accession>A0A210PJC8</accession>
<dbReference type="SUPFAM" id="SSF63737">
    <property type="entry name" value="Leukotriene A4 hydrolase N-terminal domain"/>
    <property type="match status" value="1"/>
</dbReference>
<evidence type="ECO:0000313" key="16">
    <source>
        <dbReference type="EMBL" id="OWF36589.1"/>
    </source>
</evidence>
<dbReference type="FunFam" id="3.30.2010.30:FF:000001">
    <property type="entry name" value="Leukotriene A(4) hydrolase"/>
    <property type="match status" value="1"/>
</dbReference>
<dbReference type="FunFam" id="2.60.40.1730:FF:000004">
    <property type="entry name" value="Leukotriene A(4) hydrolase"/>
    <property type="match status" value="1"/>
</dbReference>
<evidence type="ECO:0000256" key="11">
    <source>
        <dbReference type="PIRSR" id="PIRSR612777-2"/>
    </source>
</evidence>
<keyword evidence="5 13" id="KW-0645">Protease</keyword>
<dbReference type="InterPro" id="IPR038502">
    <property type="entry name" value="M1_LTA-4_hydro/amino_C_sf"/>
</dbReference>